<evidence type="ECO:0000313" key="2">
    <source>
        <dbReference type="EMBL" id="KAK4077668.1"/>
    </source>
</evidence>
<organism evidence="2 3">
    <name type="scientific">Purpureocillium lilacinum</name>
    <name type="common">Paecilomyces lilacinus</name>
    <dbReference type="NCBI Taxonomy" id="33203"/>
    <lineage>
        <taxon>Eukaryota</taxon>
        <taxon>Fungi</taxon>
        <taxon>Dikarya</taxon>
        <taxon>Ascomycota</taxon>
        <taxon>Pezizomycotina</taxon>
        <taxon>Sordariomycetes</taxon>
        <taxon>Hypocreomycetidae</taxon>
        <taxon>Hypocreales</taxon>
        <taxon>Ophiocordycipitaceae</taxon>
        <taxon>Purpureocillium</taxon>
    </lineage>
</organism>
<evidence type="ECO:0000256" key="1">
    <source>
        <dbReference type="SAM" id="MobiDB-lite"/>
    </source>
</evidence>
<gene>
    <name evidence="2" type="ORF">Purlil1_12218</name>
</gene>
<dbReference type="Proteomes" id="UP001287286">
    <property type="component" value="Unassembled WGS sequence"/>
</dbReference>
<dbReference type="EMBL" id="JAWRVI010000093">
    <property type="protein sequence ID" value="KAK4077668.1"/>
    <property type="molecule type" value="Genomic_DNA"/>
</dbReference>
<protein>
    <submittedName>
        <fullName evidence="2">Uncharacterized protein</fullName>
    </submittedName>
</protein>
<proteinExistence type="predicted"/>
<sequence>MHEDVQFITAPPAYRGCPDLSGDARTLDSALPVEPRGPFADRGTHLGSVDNPSEETPIAMLSRNHANDGRVWKVQTHAAAVPINADQGPSTHPTAACALGPQRCNGPPGLATSPTPVQGVRGPSRPSRLRVESGTAAQARRRRTSLERRTQ</sequence>
<keyword evidence="3" id="KW-1185">Reference proteome</keyword>
<accession>A0ABR0BIK8</accession>
<reference evidence="2 3" key="1">
    <citation type="journal article" date="2024" name="Microbiol. Resour. Announc.">
        <title>Genome annotations for the ascomycete fungi Trichoderma harzianum, Trichoderma aggressivum, and Purpureocillium lilacinum.</title>
        <authorList>
            <person name="Beijen E.P.W."/>
            <person name="Ohm R.A."/>
        </authorList>
    </citation>
    <scope>NUCLEOTIDE SEQUENCE [LARGE SCALE GENOMIC DNA]</scope>
    <source>
        <strain evidence="2 3">CBS 150709</strain>
    </source>
</reference>
<feature type="region of interest" description="Disordered" evidence="1">
    <location>
        <begin position="100"/>
        <end position="151"/>
    </location>
</feature>
<comment type="caution">
    <text evidence="2">The sequence shown here is derived from an EMBL/GenBank/DDBJ whole genome shotgun (WGS) entry which is preliminary data.</text>
</comment>
<evidence type="ECO:0000313" key="3">
    <source>
        <dbReference type="Proteomes" id="UP001287286"/>
    </source>
</evidence>
<name>A0ABR0BIK8_PURLI</name>
<feature type="region of interest" description="Disordered" evidence="1">
    <location>
        <begin position="19"/>
        <end position="55"/>
    </location>
</feature>